<evidence type="ECO:0000256" key="1">
    <source>
        <dbReference type="ARBA" id="ARBA00006479"/>
    </source>
</evidence>
<dbReference type="Pfam" id="PF00480">
    <property type="entry name" value="ROK"/>
    <property type="match status" value="1"/>
</dbReference>
<dbReference type="InterPro" id="IPR036388">
    <property type="entry name" value="WH-like_DNA-bd_sf"/>
</dbReference>
<dbReference type="AlphaFoldDB" id="A0A4S8PXK4"/>
<evidence type="ECO:0000313" key="2">
    <source>
        <dbReference type="EMBL" id="THV36358.1"/>
    </source>
</evidence>
<sequence length="445" mass="46575">MLLHTGSQNRAGPVPNRVTSGRLTYGVVRTNCRSRDIPEAALRAFGSDTRLPTVALVLDILRERTTVSRIEMAEATGLTRSTMTNAVRKLIDLGFVHEVGTSRSQRGTPRRLLELQPESCFMVGIQFDRYSAVGVVVDLAGRIVAQRDMPGAGERGPEAVIPEFAAQVKALLHSAGVARSDVRGIGLATYGPQDRDAGVLLTPQPTEAWQGYPLAAALAEATGLPVAIENDATAAGIGVQALGDSPSSFAVVFMSGGIGAGLIIDGYPYRGATSNGLELGHICVDSDGPRCHCGNVGCVDSIAGSIAIAERARRNPGLVSRLGLGLDPLTDFRGIGRAAMVGDADASELIEISARKLAVATVSLVNILDVGRVVLAGNAFADVGPVYRNALQETLDRSVFMRHVHSVRVELAGNVSHAAAVGGAMVVLRNLLESPNIGDRSALVP</sequence>
<gene>
    <name evidence="2" type="ORF">FAB82_21420</name>
</gene>
<dbReference type="CDD" id="cd00090">
    <property type="entry name" value="HTH_ARSR"/>
    <property type="match status" value="1"/>
</dbReference>
<evidence type="ECO:0000313" key="3">
    <source>
        <dbReference type="Proteomes" id="UP000308760"/>
    </source>
</evidence>
<dbReference type="InterPro" id="IPR000600">
    <property type="entry name" value="ROK"/>
</dbReference>
<accession>A0A4S8PXK4</accession>
<dbReference type="InterPro" id="IPR011991">
    <property type="entry name" value="ArsR-like_HTH"/>
</dbReference>
<dbReference type="PANTHER" id="PTHR18964:SF149">
    <property type="entry name" value="BIFUNCTIONAL UDP-N-ACETYLGLUCOSAMINE 2-EPIMERASE_N-ACETYLMANNOSAMINE KINASE"/>
    <property type="match status" value="1"/>
</dbReference>
<dbReference type="OrthoDB" id="4083144at2"/>
<comment type="similarity">
    <text evidence="1">Belongs to the ROK (NagC/XylR) family.</text>
</comment>
<proteinExistence type="inferred from homology"/>
<keyword evidence="3" id="KW-1185">Reference proteome</keyword>
<dbReference type="Gene3D" id="1.10.10.10">
    <property type="entry name" value="Winged helix-like DNA-binding domain superfamily/Winged helix DNA-binding domain"/>
    <property type="match status" value="1"/>
</dbReference>
<dbReference type="EMBL" id="STGY01000072">
    <property type="protein sequence ID" value="THV36358.1"/>
    <property type="molecule type" value="Genomic_DNA"/>
</dbReference>
<dbReference type="Proteomes" id="UP000308760">
    <property type="component" value="Unassembled WGS sequence"/>
</dbReference>
<reference evidence="2 3" key="2">
    <citation type="submission" date="2019-05" db="EMBL/GenBank/DDBJ databases">
        <title>Glycomyces buryatensis sp. nov.</title>
        <authorList>
            <person name="Nikitina E."/>
        </authorList>
    </citation>
    <scope>NUCLEOTIDE SEQUENCE [LARGE SCALE GENOMIC DNA]</scope>
    <source>
        <strain evidence="2 3">18</strain>
    </source>
</reference>
<comment type="caution">
    <text evidence="2">The sequence shown here is derived from an EMBL/GenBank/DDBJ whole genome shotgun (WGS) entry which is preliminary data.</text>
</comment>
<dbReference type="InterPro" id="IPR036390">
    <property type="entry name" value="WH_DNA-bd_sf"/>
</dbReference>
<dbReference type="SUPFAM" id="SSF53067">
    <property type="entry name" value="Actin-like ATPase domain"/>
    <property type="match status" value="1"/>
</dbReference>
<reference evidence="3" key="1">
    <citation type="submission" date="2019-04" db="EMBL/GenBank/DDBJ databases">
        <title>Nocardioides xinjiangensis sp. nov.</title>
        <authorList>
            <person name="Liu S."/>
        </authorList>
    </citation>
    <scope>NUCLEOTIDE SEQUENCE [LARGE SCALE GENOMIC DNA]</scope>
    <source>
        <strain evidence="3">18</strain>
    </source>
</reference>
<name>A0A4S8PXK4_9ACTN</name>
<organism evidence="2 3">
    <name type="scientific">Glycomyces buryatensis</name>
    <dbReference type="NCBI Taxonomy" id="2570927"/>
    <lineage>
        <taxon>Bacteria</taxon>
        <taxon>Bacillati</taxon>
        <taxon>Actinomycetota</taxon>
        <taxon>Actinomycetes</taxon>
        <taxon>Glycomycetales</taxon>
        <taxon>Glycomycetaceae</taxon>
        <taxon>Glycomyces</taxon>
    </lineage>
</organism>
<dbReference type="InterPro" id="IPR043129">
    <property type="entry name" value="ATPase_NBD"/>
</dbReference>
<dbReference type="SUPFAM" id="SSF46785">
    <property type="entry name" value="Winged helix' DNA-binding domain"/>
    <property type="match status" value="1"/>
</dbReference>
<protein>
    <submittedName>
        <fullName evidence="2">ROK family transcriptional regulator</fullName>
    </submittedName>
</protein>
<dbReference type="Gene3D" id="3.30.420.40">
    <property type="match status" value="2"/>
</dbReference>
<dbReference type="PANTHER" id="PTHR18964">
    <property type="entry name" value="ROK (REPRESSOR, ORF, KINASE) FAMILY"/>
    <property type="match status" value="1"/>
</dbReference>